<reference evidence="1 2" key="1">
    <citation type="journal article" date="2013" name="Genome Announc.">
        <title>Draft Genome Sequence of Sphingobium ummariense Strain RL-3, a Hexachlorocyclohexane-Degrading Bacterium.</title>
        <authorList>
            <person name="Kohli P."/>
            <person name="Dua A."/>
            <person name="Sangwan N."/>
            <person name="Oldach P."/>
            <person name="Khurana J.P."/>
            <person name="Lal R."/>
        </authorList>
    </citation>
    <scope>NUCLEOTIDE SEQUENCE [LARGE SCALE GENOMIC DNA]</scope>
    <source>
        <strain evidence="1 2">RL-3</strain>
    </source>
</reference>
<dbReference type="EMBL" id="AUWY01000070">
    <property type="protein sequence ID" value="EQB32539.1"/>
    <property type="molecule type" value="Genomic_DNA"/>
</dbReference>
<sequence length="75" mass="8114">MGFLEQIGRPCDRVRQNLVGISQLECGDSFALTSSINDAGNLTGSGDDRDTRIAGVGLLENALFLSLKVLFDLLW</sequence>
<comment type="caution">
    <text evidence="1">The sequence shown here is derived from an EMBL/GenBank/DDBJ whole genome shotgun (WGS) entry which is preliminary data.</text>
</comment>
<organism evidence="1 2">
    <name type="scientific">Sphingobium ummariense RL-3</name>
    <dbReference type="NCBI Taxonomy" id="1346791"/>
    <lineage>
        <taxon>Bacteria</taxon>
        <taxon>Pseudomonadati</taxon>
        <taxon>Pseudomonadota</taxon>
        <taxon>Alphaproteobacteria</taxon>
        <taxon>Sphingomonadales</taxon>
        <taxon>Sphingomonadaceae</taxon>
        <taxon>Sphingobium</taxon>
    </lineage>
</organism>
<dbReference type="STRING" id="1346791.M529_08905"/>
<proteinExistence type="predicted"/>
<dbReference type="AlphaFoldDB" id="T0K7A6"/>
<evidence type="ECO:0000313" key="1">
    <source>
        <dbReference type="EMBL" id="EQB32539.1"/>
    </source>
</evidence>
<gene>
    <name evidence="1" type="ORF">M529_08905</name>
</gene>
<evidence type="ECO:0000313" key="2">
    <source>
        <dbReference type="Proteomes" id="UP000015523"/>
    </source>
</evidence>
<dbReference type="Proteomes" id="UP000015523">
    <property type="component" value="Unassembled WGS sequence"/>
</dbReference>
<accession>T0K7A6</accession>
<keyword evidence="2" id="KW-1185">Reference proteome</keyword>
<protein>
    <submittedName>
        <fullName evidence="1">Uncharacterized protein</fullName>
    </submittedName>
</protein>
<name>T0K7A6_9SPHN</name>